<dbReference type="Gene3D" id="3.30.70.1060">
    <property type="entry name" value="Dimeric alpha+beta barrel"/>
    <property type="match status" value="1"/>
</dbReference>
<comment type="caution">
    <text evidence="3">The sequence shown here is derived from an EMBL/GenBank/DDBJ whole genome shotgun (WGS) entry which is preliminary data.</text>
</comment>
<evidence type="ECO:0000259" key="2">
    <source>
        <dbReference type="Pfam" id="PF03795"/>
    </source>
</evidence>
<sequence length="86" mass="9416">MKTCYLVMVTRTPAFRDEVGAEHVRFLDEVRARGQLLLTGGFTDKTGGAYVLQDIADLAAAQALVDTDPLLVHGSATARIHEWSTR</sequence>
<dbReference type="AlphaFoldDB" id="A0A246HJJ9"/>
<accession>A0A246HJJ9</accession>
<proteinExistence type="inferred from homology"/>
<dbReference type="SUPFAM" id="SSF54909">
    <property type="entry name" value="Dimeric alpha+beta barrel"/>
    <property type="match status" value="1"/>
</dbReference>
<reference evidence="3 4" key="1">
    <citation type="submission" date="2017-06" db="EMBL/GenBank/DDBJ databases">
        <authorList>
            <person name="Kim H.J."/>
            <person name="Triplett B.A."/>
        </authorList>
    </citation>
    <scope>NUCLEOTIDE SEQUENCE [LARGE SCALE GENOMIC DNA]</scope>
    <source>
        <strain evidence="3 4">13146</strain>
    </source>
</reference>
<evidence type="ECO:0000256" key="1">
    <source>
        <dbReference type="ARBA" id="ARBA00007689"/>
    </source>
</evidence>
<dbReference type="PANTHER" id="PTHR37828">
    <property type="entry name" value="GSR2449 PROTEIN"/>
    <property type="match status" value="1"/>
</dbReference>
<evidence type="ECO:0000313" key="4">
    <source>
        <dbReference type="Proteomes" id="UP000198157"/>
    </source>
</evidence>
<gene>
    <name evidence="3" type="ORF">CEE60_15950</name>
</gene>
<comment type="similarity">
    <text evidence="1">Belongs to the YciI family.</text>
</comment>
<dbReference type="InterPro" id="IPR011008">
    <property type="entry name" value="Dimeric_a/b-barrel"/>
</dbReference>
<dbReference type="Proteomes" id="UP000198157">
    <property type="component" value="Unassembled WGS sequence"/>
</dbReference>
<dbReference type="PANTHER" id="PTHR37828:SF1">
    <property type="entry name" value="YCII-RELATED DOMAIN-CONTAINING PROTEIN"/>
    <property type="match status" value="1"/>
</dbReference>
<organism evidence="3 4">
    <name type="scientific">Stenotrophomonas maltophilia</name>
    <name type="common">Pseudomonas maltophilia</name>
    <name type="synonym">Xanthomonas maltophilia</name>
    <dbReference type="NCBI Taxonomy" id="40324"/>
    <lineage>
        <taxon>Bacteria</taxon>
        <taxon>Pseudomonadati</taxon>
        <taxon>Pseudomonadota</taxon>
        <taxon>Gammaproteobacteria</taxon>
        <taxon>Lysobacterales</taxon>
        <taxon>Lysobacteraceae</taxon>
        <taxon>Stenotrophomonas</taxon>
        <taxon>Stenotrophomonas maltophilia group</taxon>
    </lineage>
</organism>
<protein>
    <recommendedName>
        <fullName evidence="2">YCII-related domain-containing protein</fullName>
    </recommendedName>
</protein>
<dbReference type="Pfam" id="PF03795">
    <property type="entry name" value="YCII"/>
    <property type="match status" value="1"/>
</dbReference>
<dbReference type="InterPro" id="IPR005545">
    <property type="entry name" value="YCII"/>
</dbReference>
<feature type="domain" description="YCII-related" evidence="2">
    <location>
        <begin position="5"/>
        <end position="83"/>
    </location>
</feature>
<dbReference type="OrthoDB" id="8968203at2"/>
<evidence type="ECO:0000313" key="3">
    <source>
        <dbReference type="EMBL" id="OWQ51208.1"/>
    </source>
</evidence>
<dbReference type="EMBL" id="NIVS01000043">
    <property type="protein sequence ID" value="OWQ51208.1"/>
    <property type="molecule type" value="Genomic_DNA"/>
</dbReference>
<name>A0A246HJJ9_STEMA</name>